<evidence type="ECO:0000313" key="2">
    <source>
        <dbReference type="EMBL" id="GBN67991.1"/>
    </source>
</evidence>
<feature type="region of interest" description="Disordered" evidence="1">
    <location>
        <begin position="1"/>
        <end position="47"/>
    </location>
</feature>
<evidence type="ECO:0000313" key="4">
    <source>
        <dbReference type="Proteomes" id="UP000499080"/>
    </source>
</evidence>
<accession>A0A4Y2QXX2</accession>
<organism evidence="3 4">
    <name type="scientific">Araneus ventricosus</name>
    <name type="common">Orbweaver spider</name>
    <name type="synonym">Epeira ventricosa</name>
    <dbReference type="NCBI Taxonomy" id="182803"/>
    <lineage>
        <taxon>Eukaryota</taxon>
        <taxon>Metazoa</taxon>
        <taxon>Ecdysozoa</taxon>
        <taxon>Arthropoda</taxon>
        <taxon>Chelicerata</taxon>
        <taxon>Arachnida</taxon>
        <taxon>Araneae</taxon>
        <taxon>Araneomorphae</taxon>
        <taxon>Entelegynae</taxon>
        <taxon>Araneoidea</taxon>
        <taxon>Araneidae</taxon>
        <taxon>Araneus</taxon>
    </lineage>
</organism>
<gene>
    <name evidence="2" type="ORF">AVEN_155120_1</name>
    <name evidence="3" type="ORF">AVEN_157745_1</name>
</gene>
<feature type="compositionally biased region" description="Polar residues" evidence="1">
    <location>
        <begin position="16"/>
        <end position="34"/>
    </location>
</feature>
<dbReference type="EMBL" id="BGPR01141161">
    <property type="protein sequence ID" value="GBN67991.1"/>
    <property type="molecule type" value="Genomic_DNA"/>
</dbReference>
<dbReference type="Proteomes" id="UP000499080">
    <property type="component" value="Unassembled WGS sequence"/>
</dbReference>
<sequence length="86" mass="9707">LNPASSENVRGKNELHSNMPTVNFDTHEQPTANTGKGRKPPRPINHSLPVTKESLERLWNKPWSADLILHVRCRFAGNDELHANMS</sequence>
<proteinExistence type="predicted"/>
<name>A0A4Y2QXX2_ARAVE</name>
<dbReference type="AlphaFoldDB" id="A0A4Y2QXX2"/>
<dbReference type="EMBL" id="BGPR01141162">
    <property type="protein sequence ID" value="GBN67995.1"/>
    <property type="molecule type" value="Genomic_DNA"/>
</dbReference>
<reference evidence="3 4" key="1">
    <citation type="journal article" date="2019" name="Sci. Rep.">
        <title>Orb-weaving spider Araneus ventricosus genome elucidates the spidroin gene catalogue.</title>
        <authorList>
            <person name="Kono N."/>
            <person name="Nakamura H."/>
            <person name="Ohtoshi R."/>
            <person name="Moran D.A.P."/>
            <person name="Shinohara A."/>
            <person name="Yoshida Y."/>
            <person name="Fujiwara M."/>
            <person name="Mori M."/>
            <person name="Tomita M."/>
            <person name="Arakawa K."/>
        </authorList>
    </citation>
    <scope>NUCLEOTIDE SEQUENCE [LARGE SCALE GENOMIC DNA]</scope>
</reference>
<keyword evidence="4" id="KW-1185">Reference proteome</keyword>
<evidence type="ECO:0000256" key="1">
    <source>
        <dbReference type="SAM" id="MobiDB-lite"/>
    </source>
</evidence>
<feature type="non-terminal residue" evidence="3">
    <location>
        <position position="1"/>
    </location>
</feature>
<evidence type="ECO:0000313" key="3">
    <source>
        <dbReference type="EMBL" id="GBN67995.1"/>
    </source>
</evidence>
<comment type="caution">
    <text evidence="3">The sequence shown here is derived from an EMBL/GenBank/DDBJ whole genome shotgun (WGS) entry which is preliminary data.</text>
</comment>
<protein>
    <submittedName>
        <fullName evidence="3">Uncharacterized protein</fullName>
    </submittedName>
</protein>